<dbReference type="SMART" id="SM00060">
    <property type="entry name" value="FN3"/>
    <property type="match status" value="2"/>
</dbReference>
<dbReference type="InterPro" id="IPR003961">
    <property type="entry name" value="FN3_dom"/>
</dbReference>
<keyword evidence="7" id="KW-1185">Reference proteome</keyword>
<keyword evidence="2" id="KW-0119">Carbohydrate metabolism</keyword>
<evidence type="ECO:0000313" key="6">
    <source>
        <dbReference type="EMBL" id="MDT0410201.1"/>
    </source>
</evidence>
<evidence type="ECO:0000256" key="3">
    <source>
        <dbReference type="SAM" id="SignalP"/>
    </source>
</evidence>
<dbReference type="Pfam" id="PF00041">
    <property type="entry name" value="fn3"/>
    <property type="match status" value="2"/>
</dbReference>
<keyword evidence="1" id="KW-0326">Glycosidase</keyword>
<evidence type="ECO:0000313" key="7">
    <source>
        <dbReference type="Proteomes" id="UP001183610"/>
    </source>
</evidence>
<dbReference type="InterPro" id="IPR006311">
    <property type="entry name" value="TAT_signal"/>
</dbReference>
<dbReference type="PROSITE" id="PS50853">
    <property type="entry name" value="FN3"/>
    <property type="match status" value="2"/>
</dbReference>
<proteinExistence type="predicted"/>
<keyword evidence="1" id="KW-0378">Hydrolase</keyword>
<dbReference type="Gene3D" id="2.60.40.10">
    <property type="entry name" value="Immunoglobulins"/>
    <property type="match status" value="2"/>
</dbReference>
<dbReference type="SUPFAM" id="SSF49265">
    <property type="entry name" value="Fibronectin type III"/>
    <property type="match status" value="1"/>
</dbReference>
<dbReference type="Pfam" id="PF00754">
    <property type="entry name" value="F5_F8_type_C"/>
    <property type="match status" value="2"/>
</dbReference>
<dbReference type="InterPro" id="IPR008979">
    <property type="entry name" value="Galactose-bd-like_sf"/>
</dbReference>
<evidence type="ECO:0000259" key="4">
    <source>
        <dbReference type="PROSITE" id="PS50022"/>
    </source>
</evidence>
<accession>A0ABU2R0G0</accession>
<feature type="domain" description="Fibronectin type-III" evidence="5">
    <location>
        <begin position="885"/>
        <end position="970"/>
    </location>
</feature>
<feature type="domain" description="F5/8 type C" evidence="4">
    <location>
        <begin position="732"/>
        <end position="873"/>
    </location>
</feature>
<gene>
    <name evidence="6" type="ORF">RM698_14185</name>
</gene>
<dbReference type="PANTHER" id="PTHR36453:SF1">
    <property type="entry name" value="RIGHT HANDED BETA HELIX DOMAIN-CONTAINING PROTEIN"/>
    <property type="match status" value="1"/>
</dbReference>
<dbReference type="InterPro" id="IPR036116">
    <property type="entry name" value="FN3_sf"/>
</dbReference>
<organism evidence="6 7">
    <name type="scientific">Streptomyces evansiae</name>
    <dbReference type="NCBI Taxonomy" id="3075535"/>
    <lineage>
        <taxon>Bacteria</taxon>
        <taxon>Bacillati</taxon>
        <taxon>Actinomycetota</taxon>
        <taxon>Actinomycetes</taxon>
        <taxon>Kitasatosporales</taxon>
        <taxon>Streptomycetaceae</taxon>
        <taxon>Streptomyces</taxon>
    </lineage>
</organism>
<dbReference type="InterPro" id="IPR013783">
    <property type="entry name" value="Ig-like_fold"/>
</dbReference>
<protein>
    <submittedName>
        <fullName evidence="6">Discoidin domain-containing protein</fullName>
    </submittedName>
</protein>
<keyword evidence="2" id="KW-0624">Polysaccharide degradation</keyword>
<dbReference type="Gene3D" id="2.60.120.260">
    <property type="entry name" value="Galactose-binding domain-like"/>
    <property type="match status" value="2"/>
</dbReference>
<evidence type="ECO:0000256" key="2">
    <source>
        <dbReference type="ARBA" id="ARBA00023326"/>
    </source>
</evidence>
<comment type="caution">
    <text evidence="6">The sequence shown here is derived from an EMBL/GenBank/DDBJ whole genome shotgun (WGS) entry which is preliminary data.</text>
</comment>
<evidence type="ECO:0000256" key="1">
    <source>
        <dbReference type="ARBA" id="ARBA00023295"/>
    </source>
</evidence>
<dbReference type="InterPro" id="IPR011050">
    <property type="entry name" value="Pectin_lyase_fold/virulence"/>
</dbReference>
<dbReference type="PROSITE" id="PS51318">
    <property type="entry name" value="TAT"/>
    <property type="match status" value="1"/>
</dbReference>
<feature type="signal peptide" evidence="3">
    <location>
        <begin position="1"/>
        <end position="30"/>
    </location>
</feature>
<dbReference type="SMART" id="SM00710">
    <property type="entry name" value="PbH1"/>
    <property type="match status" value="6"/>
</dbReference>
<keyword evidence="3" id="KW-0732">Signal</keyword>
<feature type="domain" description="Fibronectin type-III" evidence="5">
    <location>
        <begin position="657"/>
        <end position="742"/>
    </location>
</feature>
<feature type="chain" id="PRO_5046550494" evidence="3">
    <location>
        <begin position="31"/>
        <end position="1102"/>
    </location>
</feature>
<sequence length="1102" mass="117817">MSTRPENNALPAGLRRAALAVALLAPAALALPLAPAASAAAPAKAPRPALTVHVSPHGKDTGTGTAARPFKTLAHARDHVRSVRKRVHGDIRVELADGTYRLDRTLTLDARDSGANGATVTWAAAPGAHPVISGGERITGWQPADGDGKVFKAPIGDLQARQLYVDGAPQTRARTENEWPGGWQKTKTGYTFTDDSLTHLKRPSDLEVVSSWGWKLMRCPVESVNDHTMTMRRPCWNNANLQEGQEITTPTWLENAREFVDTPGEWYIDHAAGEVYYYPKQGQDLDRAEVTVPTVQDLVDLNGTASAPVRDVSFDGLTFSYSTWLEPSSDEGHIEGQAGFRMVGEDNPDFDSTRLHWKKTPGAVNTSFTKNVSFTGNTFTHLGAVGLNLNTGSQGTEITGNVFRQISATGIQVGGVDYYRDAHPTDTRDIVRDTTVSNNVVTRTADQYRGSLGILAGYTDHTAITHNKVYDLPYSGISVGWGWGLTDKGGNPSYVNNGKVPVATTPTTSRNTVVSYNDIGDIMKNQADGGAVYTLGANPGGRVSDNYVHGVPEHAYGAVYHDEMSRGWTNTNNAFCGVTYQWMLMNHGIENNASGNFTDNAGYAVQGGSFDNTVRNNTKVGGCAQLPASIVKQAGLEPAYRHLDPGPAVTDRTAPTRPGAPEATTDFPTVADLSWTASKDDKGVTGYSVYRDGRLVSASGSTEVRIPGLKQDTTYRFQVRARDAAGNESPYSATTVVRTPKGEDLALKHPATASSDSEGNVPAKAVDGDPGTRWAQGLGLPDPSWLQVDLGASYDVNGAITTFEKSKGYRYRVEVSPDEVHWKPLVDRTAADTTEATDYARAGTPVTGRYVRLTLTGTSGNGGSVFDFQVYGTKAKVTDHTSPTAPKTLTAKVLLPGSLQLDWQGATDDKGVTSYVVSQDGKRVAVTGDTTLRIDGLKPGTRYAFTVTARDEALNTSPASPETVVTTPADTNLALHKEATASSDSEGNVPAKAVDGDPGTRWAQGLGLPDPSWLQVDLGTSTPVSAVVTTFEKSGGYRYRVEYSADGKDWSAFADRTDEPTTTQTDNALAAQPVEARYLRLTVTGSSGNGGSIHEIRAYGGF</sequence>
<dbReference type="InterPro" id="IPR006626">
    <property type="entry name" value="PbH1"/>
</dbReference>
<dbReference type="EMBL" id="JAVRET010000028">
    <property type="protein sequence ID" value="MDT0410201.1"/>
    <property type="molecule type" value="Genomic_DNA"/>
</dbReference>
<evidence type="ECO:0000259" key="5">
    <source>
        <dbReference type="PROSITE" id="PS50853"/>
    </source>
</evidence>
<dbReference type="Proteomes" id="UP001183610">
    <property type="component" value="Unassembled WGS sequence"/>
</dbReference>
<reference evidence="7" key="1">
    <citation type="submission" date="2023-07" db="EMBL/GenBank/DDBJ databases">
        <title>30 novel species of actinomycetes from the DSMZ collection.</title>
        <authorList>
            <person name="Nouioui I."/>
        </authorList>
    </citation>
    <scope>NUCLEOTIDE SEQUENCE [LARGE SCALE GENOMIC DNA]</scope>
    <source>
        <strain evidence="7">DSM 41979</strain>
    </source>
</reference>
<dbReference type="SMART" id="SM00231">
    <property type="entry name" value="FA58C"/>
    <property type="match status" value="2"/>
</dbReference>
<dbReference type="PROSITE" id="PS50022">
    <property type="entry name" value="FA58C_3"/>
    <property type="match status" value="2"/>
</dbReference>
<dbReference type="CDD" id="cd00063">
    <property type="entry name" value="FN3"/>
    <property type="match status" value="2"/>
</dbReference>
<dbReference type="InterPro" id="IPR000421">
    <property type="entry name" value="FA58C"/>
</dbReference>
<name>A0ABU2R0G0_9ACTN</name>
<dbReference type="SUPFAM" id="SSF49785">
    <property type="entry name" value="Galactose-binding domain-like"/>
    <property type="match status" value="2"/>
</dbReference>
<dbReference type="Gene3D" id="2.160.20.10">
    <property type="entry name" value="Single-stranded right-handed beta-helix, Pectin lyase-like"/>
    <property type="match status" value="2"/>
</dbReference>
<dbReference type="InterPro" id="IPR012334">
    <property type="entry name" value="Pectin_lyas_fold"/>
</dbReference>
<dbReference type="RefSeq" id="WP_010266875.1">
    <property type="nucleotide sequence ID" value="NZ_JAVRET010000028.1"/>
</dbReference>
<feature type="domain" description="F5/8 type C" evidence="4">
    <location>
        <begin position="956"/>
        <end position="1101"/>
    </location>
</feature>
<dbReference type="SUPFAM" id="SSF51126">
    <property type="entry name" value="Pectin lyase-like"/>
    <property type="match status" value="1"/>
</dbReference>
<dbReference type="PANTHER" id="PTHR36453">
    <property type="entry name" value="SECRETED PROTEIN-RELATED"/>
    <property type="match status" value="1"/>
</dbReference>